<dbReference type="Proteomes" id="UP000237438">
    <property type="component" value="Unassembled WGS sequence"/>
</dbReference>
<evidence type="ECO:0000313" key="19">
    <source>
        <dbReference type="Proteomes" id="UP000237438"/>
    </source>
</evidence>
<keyword evidence="19" id="KW-1185">Reference proteome</keyword>
<dbReference type="GO" id="GO:0046274">
    <property type="term" value="P:lignin catabolic process"/>
    <property type="evidence" value="ECO:0007669"/>
    <property type="project" value="UniProtKB-KW"/>
</dbReference>
<dbReference type="EC" id="1.10.3.2" evidence="6"/>
<dbReference type="InterPro" id="IPR008972">
    <property type="entry name" value="Cupredoxin"/>
</dbReference>
<organism evidence="18 19">
    <name type="scientific">Erysiphe pulchra</name>
    <dbReference type="NCBI Taxonomy" id="225359"/>
    <lineage>
        <taxon>Eukaryota</taxon>
        <taxon>Fungi</taxon>
        <taxon>Dikarya</taxon>
        <taxon>Ascomycota</taxon>
        <taxon>Pezizomycotina</taxon>
        <taxon>Leotiomycetes</taxon>
        <taxon>Erysiphales</taxon>
        <taxon>Erysiphaceae</taxon>
        <taxon>Erysiphe</taxon>
    </lineage>
</organism>
<evidence type="ECO:0000256" key="14">
    <source>
        <dbReference type="SAM" id="SignalP"/>
    </source>
</evidence>
<dbReference type="FunFam" id="2.60.40.420:FF:000021">
    <property type="entry name" value="Extracellular dihydrogeodin oxidase/laccase"/>
    <property type="match status" value="1"/>
</dbReference>
<sequence length="568" mass="63159">MYFSLLSLLLIVIWGFLGALAATPYPKGICSHGPDDRACWGSYGLSTNYYDEFPDTGVVREYWFNIQNSTMALDGVERIVLSVNGTVPGPTIIANWGDKVVVHVTNSLTDNGTSIHFHGARQLETNQMDGPSSITQCPIAPGTSFTYRWIATQYGSSWYHAHFGVQTWEGVFGGLIVHGPATANYDEDLGNLFLTDWDHRTAEVLAIAARAGGPPMMQSGLINGTNVYNGTGSRFRTKFVAGKSYRLRIVNSAADTHFRFTIDGHNMTVIASDFIPIEPYITNDISLGEGQRYDVIVHASKETTGSFWMRAIPQLSCSNHADPDTIRGIIEYVGSDGKSTCNDNCEPTTTAHPTIDSCDDEDMKNLVPRLSIPASPNVSLFNKQNATLQRFPNRVLWAMNNNSFVSRWEYPTLQQIAERNNTYGNVQNVVRLPARNEWAYFLITTNFNTSHPIHFHGHDFWVLAAGHGPYNESIQLQLENGPRRDVAMLPALGYLVIALVVDNPGIWLAHCHIAWHAAEGFALQLLELEDEIHKIDTVYNTEFIDSTCRNWKAYTASKGVVQDDSGLR</sequence>
<gene>
    <name evidence="18" type="ORF">EPUL_001046</name>
</gene>
<dbReference type="CDD" id="cd13854">
    <property type="entry name" value="CuRO_1_MaLCC_like"/>
    <property type="match status" value="1"/>
</dbReference>
<dbReference type="OrthoDB" id="2121828at2759"/>
<evidence type="ECO:0000259" key="16">
    <source>
        <dbReference type="Pfam" id="PF07731"/>
    </source>
</evidence>
<dbReference type="GO" id="GO:0005576">
    <property type="term" value="C:extracellular region"/>
    <property type="evidence" value="ECO:0007669"/>
    <property type="project" value="UniProtKB-SubCell"/>
</dbReference>
<dbReference type="SUPFAM" id="SSF49503">
    <property type="entry name" value="Cupredoxins"/>
    <property type="match status" value="3"/>
</dbReference>
<dbReference type="FunFam" id="2.60.40.420:FF:000038">
    <property type="entry name" value="Extracellular dihydrogeodin oxidase/laccase"/>
    <property type="match status" value="1"/>
</dbReference>
<keyword evidence="7" id="KW-0964">Secreted</keyword>
<dbReference type="AlphaFoldDB" id="A0A2S4PZL4"/>
<keyword evidence="11" id="KW-0186">Copper</keyword>
<dbReference type="Pfam" id="PF00394">
    <property type="entry name" value="Cu-oxidase"/>
    <property type="match status" value="1"/>
</dbReference>
<comment type="subcellular location">
    <subcellularLocation>
        <location evidence="4">Secreted</location>
    </subcellularLocation>
</comment>
<dbReference type="PANTHER" id="PTHR11709:SF502">
    <property type="entry name" value="MULTICOPPER OXIDASE"/>
    <property type="match status" value="1"/>
</dbReference>
<feature type="signal peptide" evidence="14">
    <location>
        <begin position="1"/>
        <end position="21"/>
    </location>
</feature>
<dbReference type="STRING" id="225359.A0A2S4PZL4"/>
<reference evidence="18 19" key="1">
    <citation type="submission" date="2017-10" db="EMBL/GenBank/DDBJ databases">
        <title>Development of genomic resources for the powdery mildew, Erysiphe pulchra.</title>
        <authorList>
            <person name="Wadl P.A."/>
            <person name="Mack B.M."/>
            <person name="Moore G."/>
            <person name="Beltz S.B."/>
        </authorList>
    </citation>
    <scope>NUCLEOTIDE SEQUENCE [LARGE SCALE GENOMIC DNA]</scope>
    <source>
        <strain evidence="18">Cflorida</strain>
    </source>
</reference>
<dbReference type="Pfam" id="PF07732">
    <property type="entry name" value="Cu-oxidase_3"/>
    <property type="match status" value="1"/>
</dbReference>
<feature type="domain" description="Plastocyanin-like" evidence="15">
    <location>
        <begin position="192"/>
        <end position="334"/>
    </location>
</feature>
<dbReference type="CDD" id="cd13901">
    <property type="entry name" value="CuRO_3_MaLCC_like"/>
    <property type="match status" value="1"/>
</dbReference>
<evidence type="ECO:0000256" key="10">
    <source>
        <dbReference type="ARBA" id="ARBA00023002"/>
    </source>
</evidence>
<evidence type="ECO:0000256" key="9">
    <source>
        <dbReference type="ARBA" id="ARBA00022737"/>
    </source>
</evidence>
<dbReference type="PANTHER" id="PTHR11709">
    <property type="entry name" value="MULTI-COPPER OXIDASE"/>
    <property type="match status" value="1"/>
</dbReference>
<dbReference type="CDD" id="cd13880">
    <property type="entry name" value="CuRO_2_MaLCC_like"/>
    <property type="match status" value="1"/>
</dbReference>
<dbReference type="GO" id="GO:0005507">
    <property type="term" value="F:copper ion binding"/>
    <property type="evidence" value="ECO:0007669"/>
    <property type="project" value="InterPro"/>
</dbReference>
<comment type="similarity">
    <text evidence="5">Belongs to the multicopper oxidase family.</text>
</comment>
<dbReference type="Pfam" id="PF07731">
    <property type="entry name" value="Cu-oxidase_2"/>
    <property type="match status" value="1"/>
</dbReference>
<comment type="function">
    <text evidence="3">Lignin degradation and detoxification of lignin-derived products.</text>
</comment>
<evidence type="ECO:0000256" key="4">
    <source>
        <dbReference type="ARBA" id="ARBA00004613"/>
    </source>
</evidence>
<evidence type="ECO:0000256" key="2">
    <source>
        <dbReference type="ARBA" id="ARBA00001935"/>
    </source>
</evidence>
<keyword evidence="13" id="KW-0439">Lignin degradation</keyword>
<evidence type="ECO:0000313" key="18">
    <source>
        <dbReference type="EMBL" id="POS87462.1"/>
    </source>
</evidence>
<evidence type="ECO:0000259" key="17">
    <source>
        <dbReference type="Pfam" id="PF07732"/>
    </source>
</evidence>
<comment type="catalytic activity">
    <reaction evidence="1">
        <text>4 hydroquinone + O2 = 4 benzosemiquinone + 2 H2O</text>
        <dbReference type="Rhea" id="RHEA:11276"/>
        <dbReference type="ChEBI" id="CHEBI:15377"/>
        <dbReference type="ChEBI" id="CHEBI:15379"/>
        <dbReference type="ChEBI" id="CHEBI:17594"/>
        <dbReference type="ChEBI" id="CHEBI:17977"/>
        <dbReference type="EC" id="1.10.3.2"/>
    </reaction>
</comment>
<comment type="caution">
    <text evidence="18">The sequence shown here is derived from an EMBL/GenBank/DDBJ whole genome shotgun (WGS) entry which is preliminary data.</text>
</comment>
<feature type="domain" description="Plastocyanin-like" evidence="17">
    <location>
        <begin position="66"/>
        <end position="180"/>
    </location>
</feature>
<dbReference type="InterPro" id="IPR045087">
    <property type="entry name" value="Cu-oxidase_fam"/>
</dbReference>
<protein>
    <recommendedName>
        <fullName evidence="6">laccase</fullName>
        <ecNumber evidence="6">1.10.3.2</ecNumber>
    </recommendedName>
</protein>
<dbReference type="EMBL" id="PEDP01000123">
    <property type="protein sequence ID" value="POS87462.1"/>
    <property type="molecule type" value="Genomic_DNA"/>
</dbReference>
<keyword evidence="9" id="KW-0677">Repeat</keyword>
<keyword evidence="14" id="KW-0732">Signal</keyword>
<evidence type="ECO:0000256" key="7">
    <source>
        <dbReference type="ARBA" id="ARBA00022525"/>
    </source>
</evidence>
<evidence type="ECO:0000256" key="3">
    <source>
        <dbReference type="ARBA" id="ARBA00002075"/>
    </source>
</evidence>
<evidence type="ECO:0000256" key="11">
    <source>
        <dbReference type="ARBA" id="ARBA00023008"/>
    </source>
</evidence>
<evidence type="ECO:0000256" key="12">
    <source>
        <dbReference type="ARBA" id="ARBA00023180"/>
    </source>
</evidence>
<evidence type="ECO:0000259" key="15">
    <source>
        <dbReference type="Pfam" id="PF00394"/>
    </source>
</evidence>
<keyword evidence="10" id="KW-0560">Oxidoreductase</keyword>
<keyword evidence="8" id="KW-0479">Metal-binding</keyword>
<feature type="chain" id="PRO_5015440916" description="laccase" evidence="14">
    <location>
        <begin position="22"/>
        <end position="568"/>
    </location>
</feature>
<dbReference type="InterPro" id="IPR011706">
    <property type="entry name" value="Cu-oxidase_C"/>
</dbReference>
<evidence type="ECO:0000256" key="5">
    <source>
        <dbReference type="ARBA" id="ARBA00010609"/>
    </source>
</evidence>
<evidence type="ECO:0000256" key="13">
    <source>
        <dbReference type="ARBA" id="ARBA00023185"/>
    </source>
</evidence>
<dbReference type="GO" id="GO:0052716">
    <property type="term" value="F:hydroquinone:oxygen oxidoreductase activity"/>
    <property type="evidence" value="ECO:0007669"/>
    <property type="project" value="UniProtKB-EC"/>
</dbReference>
<dbReference type="InterPro" id="IPR001117">
    <property type="entry name" value="Cu-oxidase_2nd"/>
</dbReference>
<accession>A0A2S4PZL4</accession>
<evidence type="ECO:0000256" key="8">
    <source>
        <dbReference type="ARBA" id="ARBA00022723"/>
    </source>
</evidence>
<comment type="cofactor">
    <cofactor evidence="2">
        <name>Cu cation</name>
        <dbReference type="ChEBI" id="CHEBI:23378"/>
    </cofactor>
</comment>
<name>A0A2S4PZL4_9PEZI</name>
<keyword evidence="12" id="KW-0325">Glycoprotein</keyword>
<evidence type="ECO:0000256" key="6">
    <source>
        <dbReference type="ARBA" id="ARBA00012297"/>
    </source>
</evidence>
<proteinExistence type="inferred from homology"/>
<dbReference type="Gene3D" id="2.60.40.420">
    <property type="entry name" value="Cupredoxins - blue copper proteins"/>
    <property type="match status" value="3"/>
</dbReference>
<evidence type="ECO:0000256" key="1">
    <source>
        <dbReference type="ARBA" id="ARBA00000349"/>
    </source>
</evidence>
<feature type="domain" description="Plastocyanin-like" evidence="16">
    <location>
        <begin position="414"/>
        <end position="529"/>
    </location>
</feature>
<dbReference type="InterPro" id="IPR011707">
    <property type="entry name" value="Cu-oxidase-like_N"/>
</dbReference>